<proteinExistence type="inferred from homology"/>
<protein>
    <recommendedName>
        <fullName evidence="2">S1 motif domain-containing protein</fullName>
    </recommendedName>
</protein>
<dbReference type="Pfam" id="PF13509">
    <property type="entry name" value="S1_2"/>
    <property type="match status" value="1"/>
</dbReference>
<feature type="domain" description="S1 motif" evidence="2">
    <location>
        <begin position="152"/>
        <end position="214"/>
    </location>
</feature>
<dbReference type="InterPro" id="IPR048588">
    <property type="entry name" value="CvfB_S1_2nd"/>
</dbReference>
<dbReference type="PANTHER" id="PTHR37296:SF1">
    <property type="entry name" value="CONSERVED VIRULENCE FACTOR B"/>
    <property type="match status" value="1"/>
</dbReference>
<dbReference type="Proteomes" id="UP000580891">
    <property type="component" value="Unassembled WGS sequence"/>
</dbReference>
<dbReference type="Pfam" id="PF17783">
    <property type="entry name" value="WHD_CvfB"/>
    <property type="match status" value="1"/>
</dbReference>
<name>A0A7W0BV76_9BACL</name>
<comment type="similarity">
    <text evidence="1">Belongs to the CvfB family.</text>
</comment>
<evidence type="ECO:0000259" key="2">
    <source>
        <dbReference type="SMART" id="SM00316"/>
    </source>
</evidence>
<feature type="domain" description="S1 motif" evidence="2">
    <location>
        <begin position="5"/>
        <end position="65"/>
    </location>
</feature>
<evidence type="ECO:0000313" key="4">
    <source>
        <dbReference type="Proteomes" id="UP000580891"/>
    </source>
</evidence>
<dbReference type="GO" id="GO:0003676">
    <property type="term" value="F:nucleic acid binding"/>
    <property type="evidence" value="ECO:0007669"/>
    <property type="project" value="InterPro"/>
</dbReference>
<dbReference type="Gene3D" id="2.40.50.140">
    <property type="entry name" value="Nucleic acid-binding proteins"/>
    <property type="match status" value="2"/>
</dbReference>
<dbReference type="AlphaFoldDB" id="A0A7W0BV76"/>
<dbReference type="PIRSF" id="PIRSF012524">
    <property type="entry name" value="YitL_S1"/>
    <property type="match status" value="1"/>
</dbReference>
<dbReference type="Pfam" id="PF21191">
    <property type="entry name" value="CvfB_1st"/>
    <property type="match status" value="1"/>
</dbReference>
<dbReference type="InterPro" id="IPR039566">
    <property type="entry name" value="CvfB_S1_st"/>
</dbReference>
<keyword evidence="4" id="KW-1185">Reference proteome</keyword>
<dbReference type="SUPFAM" id="SSF50249">
    <property type="entry name" value="Nucleic acid-binding proteins"/>
    <property type="match status" value="1"/>
</dbReference>
<dbReference type="InterPro" id="IPR003029">
    <property type="entry name" value="S1_domain"/>
</dbReference>
<dbReference type="EMBL" id="JACDUU010000005">
    <property type="protein sequence ID" value="MBA2872076.1"/>
    <property type="molecule type" value="Genomic_DNA"/>
</dbReference>
<dbReference type="InterPro" id="IPR036388">
    <property type="entry name" value="WH-like_DNA-bd_sf"/>
</dbReference>
<gene>
    <name evidence="3" type="ORF">HNQ85_002366</name>
</gene>
<dbReference type="InterPro" id="IPR048587">
    <property type="entry name" value="CvfB_S1_3rd"/>
</dbReference>
<dbReference type="InterPro" id="IPR040764">
    <property type="entry name" value="CvfB_WH"/>
</dbReference>
<sequence length="287" mass="32915">MNLLLPGSVVTLTVKKITSFGYWLTNGKEDAFLHKRETEEELHVNDEVTVFLYRDNRGLLVATATIPMITNERYDWVEVVEVVPKLGVFVNIGISKDVLVSLDDLPPFEELWPMRGDQLYCSLKTDKRGRLLANLAEEEVMQEIAVKATEAEFNKNIRGRIYRLIKDGSFMISDVGYLGFIHHSQRRKEPRLGELVEGRIIGVKEDGTVNVSLLPRKHESIDEDAEKIYQYMESRGGAMPYSDKSDPDDIKARFNMSKAAFKRALGRLMKENKVYQEAGWTYFTKNQ</sequence>
<dbReference type="InterPro" id="IPR012340">
    <property type="entry name" value="NA-bd_OB-fold"/>
</dbReference>
<organism evidence="3 4">
    <name type="scientific">[Anoxybacillus] calidus</name>
    <dbReference type="NCBI Taxonomy" id="575178"/>
    <lineage>
        <taxon>Bacteria</taxon>
        <taxon>Bacillati</taxon>
        <taxon>Bacillota</taxon>
        <taxon>Bacilli</taxon>
        <taxon>Bacillales</taxon>
        <taxon>Anoxybacillaceae</taxon>
        <taxon>Paranoxybacillus</taxon>
    </lineage>
</organism>
<dbReference type="InterPro" id="IPR014464">
    <property type="entry name" value="CvfB_fam"/>
</dbReference>
<evidence type="ECO:0000256" key="1">
    <source>
        <dbReference type="PIRNR" id="PIRNR012524"/>
    </source>
</evidence>
<dbReference type="RefSeq" id="WP_181537875.1">
    <property type="nucleotide sequence ID" value="NZ_JACDUU010000005.1"/>
</dbReference>
<dbReference type="PANTHER" id="PTHR37296">
    <property type="entry name" value="CONSERVED VIRULENCE FACTOR B"/>
    <property type="match status" value="1"/>
</dbReference>
<dbReference type="Pfam" id="PF21543">
    <property type="entry name" value="CvfB_2nd"/>
    <property type="match status" value="1"/>
</dbReference>
<accession>A0A7W0BV76</accession>
<reference evidence="3 4" key="1">
    <citation type="submission" date="2020-07" db="EMBL/GenBank/DDBJ databases">
        <title>Genomic Encyclopedia of Type Strains, Phase IV (KMG-IV): sequencing the most valuable type-strain genomes for metagenomic binning, comparative biology and taxonomic classification.</title>
        <authorList>
            <person name="Goeker M."/>
        </authorList>
    </citation>
    <scope>NUCLEOTIDE SEQUENCE [LARGE SCALE GENOMIC DNA]</scope>
    <source>
        <strain evidence="3 4">DSM 25220</strain>
    </source>
</reference>
<evidence type="ECO:0000313" key="3">
    <source>
        <dbReference type="EMBL" id="MBA2872076.1"/>
    </source>
</evidence>
<dbReference type="SMART" id="SM00316">
    <property type="entry name" value="S1"/>
    <property type="match status" value="2"/>
</dbReference>
<dbReference type="Gene3D" id="1.10.10.10">
    <property type="entry name" value="Winged helix-like DNA-binding domain superfamily/Winged helix DNA-binding domain"/>
    <property type="match status" value="1"/>
</dbReference>
<comment type="caution">
    <text evidence="3">The sequence shown here is derived from an EMBL/GenBank/DDBJ whole genome shotgun (WGS) entry which is preliminary data.</text>
</comment>